<protein>
    <submittedName>
        <fullName evidence="2">Uncharacterized protein</fullName>
    </submittedName>
</protein>
<dbReference type="AlphaFoldDB" id="A0A917Y0Z7"/>
<gene>
    <name evidence="2" type="ORF">GCM10011579_025820</name>
</gene>
<name>A0A917Y0Z7_9ACTN</name>
<dbReference type="RefSeq" id="WP_189186096.1">
    <property type="nucleotide sequence ID" value="NZ_BMMM01000004.1"/>
</dbReference>
<evidence type="ECO:0000313" key="2">
    <source>
        <dbReference type="EMBL" id="GGN60524.1"/>
    </source>
</evidence>
<dbReference type="Proteomes" id="UP000600365">
    <property type="component" value="Unassembled WGS sequence"/>
</dbReference>
<keyword evidence="3" id="KW-1185">Reference proteome</keyword>
<feature type="transmembrane region" description="Helical" evidence="1">
    <location>
        <begin position="45"/>
        <end position="61"/>
    </location>
</feature>
<keyword evidence="1" id="KW-1133">Transmembrane helix</keyword>
<accession>A0A917Y0Z7</accession>
<proteinExistence type="predicted"/>
<feature type="transmembrane region" description="Helical" evidence="1">
    <location>
        <begin position="18"/>
        <end position="38"/>
    </location>
</feature>
<reference evidence="2 3" key="1">
    <citation type="journal article" date="2014" name="Int. J. Syst. Evol. Microbiol.">
        <title>Complete genome sequence of Corynebacterium casei LMG S-19264T (=DSM 44701T), isolated from a smear-ripened cheese.</title>
        <authorList>
            <consortium name="US DOE Joint Genome Institute (JGI-PGF)"/>
            <person name="Walter F."/>
            <person name="Albersmeier A."/>
            <person name="Kalinowski J."/>
            <person name="Ruckert C."/>
        </authorList>
    </citation>
    <scope>NUCLEOTIDE SEQUENCE [LARGE SCALE GENOMIC DNA]</scope>
    <source>
        <strain evidence="2 3">CGMCC 4.7111</strain>
    </source>
</reference>
<organism evidence="2 3">
    <name type="scientific">Streptomyces albiflavescens</name>
    <dbReference type="NCBI Taxonomy" id="1623582"/>
    <lineage>
        <taxon>Bacteria</taxon>
        <taxon>Bacillati</taxon>
        <taxon>Actinomycetota</taxon>
        <taxon>Actinomycetes</taxon>
        <taxon>Kitasatosporales</taxon>
        <taxon>Streptomycetaceae</taxon>
        <taxon>Streptomyces</taxon>
    </lineage>
</organism>
<evidence type="ECO:0000256" key="1">
    <source>
        <dbReference type="SAM" id="Phobius"/>
    </source>
</evidence>
<comment type="caution">
    <text evidence="2">The sequence shown here is derived from an EMBL/GenBank/DDBJ whole genome shotgun (WGS) entry which is preliminary data.</text>
</comment>
<keyword evidence="1" id="KW-0472">Membrane</keyword>
<keyword evidence="1" id="KW-0812">Transmembrane</keyword>
<sequence>MVIFQLVGAAVEFGTAQLVQSELGFAGLVLLTLALVGIRAGHPRLAGWAAFLFLLLTLQLQS</sequence>
<dbReference type="EMBL" id="BMMM01000004">
    <property type="protein sequence ID" value="GGN60524.1"/>
    <property type="molecule type" value="Genomic_DNA"/>
</dbReference>
<evidence type="ECO:0000313" key="3">
    <source>
        <dbReference type="Proteomes" id="UP000600365"/>
    </source>
</evidence>